<keyword evidence="2" id="KW-1185">Reference proteome</keyword>
<proteinExistence type="predicted"/>
<evidence type="ECO:0000313" key="1">
    <source>
        <dbReference type="EMBL" id="PPJ60496.1"/>
    </source>
</evidence>
<evidence type="ECO:0000313" key="2">
    <source>
        <dbReference type="Proteomes" id="UP000237631"/>
    </source>
</evidence>
<dbReference type="EMBL" id="PNEN01000266">
    <property type="protein sequence ID" value="PPJ60496.1"/>
    <property type="molecule type" value="Genomic_DNA"/>
</dbReference>
<reference evidence="2" key="1">
    <citation type="journal article" date="2017" name="bioRxiv">
        <title>Conservation of a gene cluster reveals novel cercosporin biosynthetic mechanisms and extends production to the genus Colletotrichum.</title>
        <authorList>
            <person name="de Jonge R."/>
            <person name="Ebert M.K."/>
            <person name="Huitt-Roehl C.R."/>
            <person name="Pal P."/>
            <person name="Suttle J.C."/>
            <person name="Spanner R.E."/>
            <person name="Neubauer J.D."/>
            <person name="Jurick W.M.II."/>
            <person name="Stott K.A."/>
            <person name="Secor G.A."/>
            <person name="Thomma B.P.H.J."/>
            <person name="Van de Peer Y."/>
            <person name="Townsend C.A."/>
            <person name="Bolton M.D."/>
        </authorList>
    </citation>
    <scope>NUCLEOTIDE SEQUENCE [LARGE SCALE GENOMIC DNA]</scope>
    <source>
        <strain evidence="2">CBS538.71</strain>
    </source>
</reference>
<organism evidence="1 2">
    <name type="scientific">Cercospora berteroae</name>
    <dbReference type="NCBI Taxonomy" id="357750"/>
    <lineage>
        <taxon>Eukaryota</taxon>
        <taxon>Fungi</taxon>
        <taxon>Dikarya</taxon>
        <taxon>Ascomycota</taxon>
        <taxon>Pezizomycotina</taxon>
        <taxon>Dothideomycetes</taxon>
        <taxon>Dothideomycetidae</taxon>
        <taxon>Mycosphaerellales</taxon>
        <taxon>Mycosphaerellaceae</taxon>
        <taxon>Cercospora</taxon>
    </lineage>
</organism>
<accession>A0A2S6CL85</accession>
<name>A0A2S6CL85_9PEZI</name>
<dbReference type="AlphaFoldDB" id="A0A2S6CL85"/>
<sequence length="201" mass="23193">MLSKKQFKSLQMRIATLPNELSDMILEKLLEFHHPTDLELADFKPPLAFILSPETRSKYASRFLATTKILVRSSDFKNWTLYGLTDWHRKATKHVGILWLGRTRTQWLTWATAFSGDEASEVMTRKLHGFVEELAAEPANETTETIQAGGSREDDFDAILIKQGEDYQFEMSMKWSFGFIDVTGDGKLKWTEEVEVKKIRI</sequence>
<gene>
    <name evidence="1" type="ORF">CBER1_03206</name>
</gene>
<comment type="caution">
    <text evidence="1">The sequence shown here is derived from an EMBL/GenBank/DDBJ whole genome shotgun (WGS) entry which is preliminary data.</text>
</comment>
<dbReference type="Proteomes" id="UP000237631">
    <property type="component" value="Unassembled WGS sequence"/>
</dbReference>
<dbReference type="OrthoDB" id="3635375at2759"/>
<protein>
    <submittedName>
        <fullName evidence="1">Uncharacterized protein</fullName>
    </submittedName>
</protein>